<organism evidence="1 2">
    <name type="scientific">Devosia ginsengisoli</name>
    <dbReference type="NCBI Taxonomy" id="400770"/>
    <lineage>
        <taxon>Bacteria</taxon>
        <taxon>Pseudomonadati</taxon>
        <taxon>Pseudomonadota</taxon>
        <taxon>Alphaproteobacteria</taxon>
        <taxon>Hyphomicrobiales</taxon>
        <taxon>Devosiaceae</taxon>
        <taxon>Devosia</taxon>
    </lineage>
</organism>
<reference evidence="1 2" key="1">
    <citation type="submission" date="2019-07" db="EMBL/GenBank/DDBJ databases">
        <title>Full genome sequence of Devosia sp. Gsoil 520.</title>
        <authorList>
            <person name="Im W.-T."/>
        </authorList>
    </citation>
    <scope>NUCLEOTIDE SEQUENCE [LARGE SCALE GENOMIC DNA]</scope>
    <source>
        <strain evidence="1 2">Gsoil 520</strain>
    </source>
</reference>
<evidence type="ECO:0000313" key="2">
    <source>
        <dbReference type="Proteomes" id="UP000315364"/>
    </source>
</evidence>
<dbReference type="AlphaFoldDB" id="A0A5B8LXY4"/>
<gene>
    <name evidence="1" type="ORF">FPZ08_16980</name>
</gene>
<accession>A0A5B8LXY4</accession>
<sequence>MIGQMRHWRQRLWGAFNAWLPARDTTVISLRPLPGELHRDGQPTEAFWQHLVELCAQGWLAGAGHLSTLPAPPTTTLVSAAGRTRLKPFGKLVVVTELARHTADGPSLMHLVCTRNGTAVASATSQLTLAPAPLVTRTLIRASALGSASLPTR</sequence>
<proteinExistence type="predicted"/>
<dbReference type="KEGG" id="dea:FPZ08_16980"/>
<evidence type="ECO:0000313" key="1">
    <source>
        <dbReference type="EMBL" id="QDZ12292.1"/>
    </source>
</evidence>
<name>A0A5B8LXY4_9HYPH</name>
<dbReference type="Proteomes" id="UP000315364">
    <property type="component" value="Chromosome"/>
</dbReference>
<dbReference type="RefSeq" id="WP_146291170.1">
    <property type="nucleotide sequence ID" value="NZ_CP042304.1"/>
</dbReference>
<protein>
    <submittedName>
        <fullName evidence="1">Uncharacterized protein</fullName>
    </submittedName>
</protein>
<keyword evidence="2" id="KW-1185">Reference proteome</keyword>
<dbReference type="EMBL" id="CP042304">
    <property type="protein sequence ID" value="QDZ12292.1"/>
    <property type="molecule type" value="Genomic_DNA"/>
</dbReference>
<dbReference type="OrthoDB" id="7947155at2"/>